<protein>
    <submittedName>
        <fullName evidence="1">Bacteriophage HK97-gp10 putative tail-component</fullName>
    </submittedName>
</protein>
<accession>A0A4R6TQQ6</accession>
<evidence type="ECO:0000313" key="2">
    <source>
        <dbReference type="Proteomes" id="UP000295632"/>
    </source>
</evidence>
<dbReference type="Pfam" id="PF04883">
    <property type="entry name" value="HK97-gp10_like"/>
    <property type="match status" value="1"/>
</dbReference>
<dbReference type="EMBL" id="SNYJ01000022">
    <property type="protein sequence ID" value="TDQ35279.1"/>
    <property type="molecule type" value="Genomic_DNA"/>
</dbReference>
<dbReference type="Proteomes" id="UP000295632">
    <property type="component" value="Unassembled WGS sequence"/>
</dbReference>
<organism evidence="1 2">
    <name type="scientific">Aureibacillus halotolerans</name>
    <dbReference type="NCBI Taxonomy" id="1508390"/>
    <lineage>
        <taxon>Bacteria</taxon>
        <taxon>Bacillati</taxon>
        <taxon>Bacillota</taxon>
        <taxon>Bacilli</taxon>
        <taxon>Bacillales</taxon>
        <taxon>Bacillaceae</taxon>
        <taxon>Aureibacillus</taxon>
    </lineage>
</organism>
<sequence>MTKFGFKGMGKLLADLEKAEKGMDKQIKKWFEGIGYEFLAIVQDEIIRTGTTDTRALLHSFEYRDSANVYEFSRGGMELTVGTRLDYATYANDGHFTINPSTGKDRRWVPGRWKANGSFEYDPNAKTGMLLTLKWVDGSGYWDNAIAIYERMFKRSLEKKVQQWLDGLGR</sequence>
<comment type="caution">
    <text evidence="1">The sequence shown here is derived from an EMBL/GenBank/DDBJ whole genome shotgun (WGS) entry which is preliminary data.</text>
</comment>
<name>A0A4R6TQQ6_9BACI</name>
<keyword evidence="2" id="KW-1185">Reference proteome</keyword>
<reference evidence="1 2" key="1">
    <citation type="submission" date="2019-03" db="EMBL/GenBank/DDBJ databases">
        <title>Genomic Encyclopedia of Type Strains, Phase IV (KMG-IV): sequencing the most valuable type-strain genomes for metagenomic binning, comparative biology and taxonomic classification.</title>
        <authorList>
            <person name="Goeker M."/>
        </authorList>
    </citation>
    <scope>NUCLEOTIDE SEQUENCE [LARGE SCALE GENOMIC DNA]</scope>
    <source>
        <strain evidence="1 2">DSM 28697</strain>
    </source>
</reference>
<proteinExistence type="predicted"/>
<dbReference type="OrthoDB" id="2871348at2"/>
<evidence type="ECO:0000313" key="1">
    <source>
        <dbReference type="EMBL" id="TDQ35279.1"/>
    </source>
</evidence>
<dbReference type="RefSeq" id="WP_133581987.1">
    <property type="nucleotide sequence ID" value="NZ_SNYJ01000022.1"/>
</dbReference>
<dbReference type="InterPro" id="IPR010064">
    <property type="entry name" value="HK97-gp10_tail"/>
</dbReference>
<gene>
    <name evidence="1" type="ORF">EV213_12266</name>
</gene>
<dbReference type="AlphaFoldDB" id="A0A4R6TQQ6"/>